<evidence type="ECO:0000313" key="8">
    <source>
        <dbReference type="Proteomes" id="UP001529085"/>
    </source>
</evidence>
<comment type="subcellular location">
    <subcellularLocation>
        <location evidence="1">Cell membrane</location>
    </subcellularLocation>
</comment>
<evidence type="ECO:0000256" key="1">
    <source>
        <dbReference type="ARBA" id="ARBA00004236"/>
    </source>
</evidence>
<sequence>MTKGLNKISIIIPVLNEAENIDRLLRHLTENSSSENVSEIIVVDGGSSDRTVEIIKNFTLRDIILISSKKGRAKQMNVGAKASTENILYFLHADTFPPKNYDKFILDKVQKGHEAGCFRMQFDSNHWWLKLTGWLTKFNLKVCRGGDQSLFITKALFNTIGGYNENYTIYEDNILIGELYKRNQFTVINQKITTSARLYKKVGIWKLQYHFLAIYLKKWLGASADEMLAYYKRNIT</sequence>
<evidence type="ECO:0000256" key="4">
    <source>
        <dbReference type="ARBA" id="ARBA00022679"/>
    </source>
</evidence>
<keyword evidence="2" id="KW-1003">Cell membrane</keyword>
<dbReference type="Gene3D" id="3.90.550.10">
    <property type="entry name" value="Spore Coat Polysaccharide Biosynthesis Protein SpsA, Chain A"/>
    <property type="match status" value="1"/>
</dbReference>
<dbReference type="InterPro" id="IPR026461">
    <property type="entry name" value="Trfase_2_rSAM/seldom_assoc"/>
</dbReference>
<comment type="caution">
    <text evidence="7">The sequence shown here is derived from an EMBL/GenBank/DDBJ whole genome shotgun (WGS) entry which is preliminary data.</text>
</comment>
<dbReference type="PANTHER" id="PTHR43646">
    <property type="entry name" value="GLYCOSYLTRANSFERASE"/>
    <property type="match status" value="1"/>
</dbReference>
<dbReference type="InterPro" id="IPR029044">
    <property type="entry name" value="Nucleotide-diphossugar_trans"/>
</dbReference>
<dbReference type="PANTHER" id="PTHR43646:SF2">
    <property type="entry name" value="GLYCOSYLTRANSFERASE 2-LIKE DOMAIN-CONTAINING PROTEIN"/>
    <property type="match status" value="1"/>
</dbReference>
<dbReference type="CDD" id="cd02522">
    <property type="entry name" value="GT_2_like_a"/>
    <property type="match status" value="1"/>
</dbReference>
<keyword evidence="5" id="KW-0472">Membrane</keyword>
<organism evidence="7 8">
    <name type="scientific">Winogradskyella marincola</name>
    <dbReference type="NCBI Taxonomy" id="3037795"/>
    <lineage>
        <taxon>Bacteria</taxon>
        <taxon>Pseudomonadati</taxon>
        <taxon>Bacteroidota</taxon>
        <taxon>Flavobacteriia</taxon>
        <taxon>Flavobacteriales</taxon>
        <taxon>Flavobacteriaceae</taxon>
        <taxon>Winogradskyella</taxon>
    </lineage>
</organism>
<name>A0ABT6FYK4_9FLAO</name>
<keyword evidence="3" id="KW-0328">Glycosyltransferase</keyword>
<keyword evidence="4" id="KW-0808">Transferase</keyword>
<evidence type="ECO:0000256" key="3">
    <source>
        <dbReference type="ARBA" id="ARBA00022676"/>
    </source>
</evidence>
<accession>A0ABT6FYK4</accession>
<feature type="domain" description="Glycosyltransferase 2-like" evidence="6">
    <location>
        <begin position="9"/>
        <end position="133"/>
    </location>
</feature>
<dbReference type="Pfam" id="PF00535">
    <property type="entry name" value="Glycos_transf_2"/>
    <property type="match status" value="1"/>
</dbReference>
<evidence type="ECO:0000256" key="5">
    <source>
        <dbReference type="ARBA" id="ARBA00023136"/>
    </source>
</evidence>
<proteinExistence type="predicted"/>
<dbReference type="NCBIfam" id="TIGR04283">
    <property type="entry name" value="glyco_like_mftF"/>
    <property type="match status" value="1"/>
</dbReference>
<dbReference type="InterPro" id="IPR001173">
    <property type="entry name" value="Glyco_trans_2-like"/>
</dbReference>
<protein>
    <submittedName>
        <fullName evidence="7">TIGR04283 family arsenosugar biosynthesis glycosyltransferase</fullName>
    </submittedName>
</protein>
<dbReference type="EMBL" id="JARSBN010000001">
    <property type="protein sequence ID" value="MDG4714862.1"/>
    <property type="molecule type" value="Genomic_DNA"/>
</dbReference>
<dbReference type="Proteomes" id="UP001529085">
    <property type="component" value="Unassembled WGS sequence"/>
</dbReference>
<evidence type="ECO:0000256" key="2">
    <source>
        <dbReference type="ARBA" id="ARBA00022475"/>
    </source>
</evidence>
<reference evidence="7 8" key="1">
    <citation type="submission" date="2023-03" db="EMBL/GenBank/DDBJ databases">
        <title>Strain YYF002 represents a novel species in the genus Winogradskyella isolated from seawater.</title>
        <authorList>
            <person name="Fu Z.-Y."/>
        </authorList>
    </citation>
    <scope>NUCLEOTIDE SEQUENCE [LARGE SCALE GENOMIC DNA]</scope>
    <source>
        <strain evidence="7 8">YYF002</strain>
    </source>
</reference>
<dbReference type="RefSeq" id="WP_278004322.1">
    <property type="nucleotide sequence ID" value="NZ_JARSBN010000001.1"/>
</dbReference>
<gene>
    <name evidence="7" type="ORF">P7122_03185</name>
</gene>
<evidence type="ECO:0000259" key="6">
    <source>
        <dbReference type="Pfam" id="PF00535"/>
    </source>
</evidence>
<evidence type="ECO:0000313" key="7">
    <source>
        <dbReference type="EMBL" id="MDG4714862.1"/>
    </source>
</evidence>
<keyword evidence="8" id="KW-1185">Reference proteome</keyword>
<dbReference type="SUPFAM" id="SSF53448">
    <property type="entry name" value="Nucleotide-diphospho-sugar transferases"/>
    <property type="match status" value="1"/>
</dbReference>